<evidence type="ECO:0000313" key="8">
    <source>
        <dbReference type="EMBL" id="GAY74401.1"/>
    </source>
</evidence>
<dbReference type="EC" id="3.1.-.-" evidence="8"/>
<gene>
    <name evidence="8" type="ORF">NBRC111893_2547</name>
</gene>
<accession>A0A401FQ88</accession>
<evidence type="ECO:0000256" key="2">
    <source>
        <dbReference type="ARBA" id="ARBA00022475"/>
    </source>
</evidence>
<feature type="region of interest" description="Disordered" evidence="6">
    <location>
        <begin position="297"/>
        <end position="323"/>
    </location>
</feature>
<dbReference type="PANTHER" id="PTHR30213:SF0">
    <property type="entry name" value="UPF0761 MEMBRANE PROTEIN YIHY"/>
    <property type="match status" value="1"/>
</dbReference>
<evidence type="ECO:0000256" key="7">
    <source>
        <dbReference type="SAM" id="Phobius"/>
    </source>
</evidence>
<proteinExistence type="predicted"/>
<organism evidence="8 9">
    <name type="scientific">Lentilactobacillus kosonis</name>
    <dbReference type="NCBI Taxonomy" id="2810561"/>
    <lineage>
        <taxon>Bacteria</taxon>
        <taxon>Bacillati</taxon>
        <taxon>Bacillota</taxon>
        <taxon>Bacilli</taxon>
        <taxon>Lactobacillales</taxon>
        <taxon>Lactobacillaceae</taxon>
        <taxon>Lentilactobacillus</taxon>
    </lineage>
</organism>
<keyword evidence="3 7" id="KW-0812">Transmembrane</keyword>
<dbReference type="Proteomes" id="UP000286974">
    <property type="component" value="Unassembled WGS sequence"/>
</dbReference>
<feature type="transmembrane region" description="Helical" evidence="7">
    <location>
        <begin position="135"/>
        <end position="159"/>
    </location>
</feature>
<keyword evidence="9" id="KW-1185">Reference proteome</keyword>
<evidence type="ECO:0000256" key="5">
    <source>
        <dbReference type="ARBA" id="ARBA00023136"/>
    </source>
</evidence>
<evidence type="ECO:0000313" key="9">
    <source>
        <dbReference type="Proteomes" id="UP000286974"/>
    </source>
</evidence>
<dbReference type="GO" id="GO:0005886">
    <property type="term" value="C:plasma membrane"/>
    <property type="evidence" value="ECO:0007669"/>
    <property type="project" value="UniProtKB-SubCell"/>
</dbReference>
<dbReference type="NCBIfam" id="TIGR00765">
    <property type="entry name" value="yihY_not_rbn"/>
    <property type="match status" value="1"/>
</dbReference>
<comment type="caution">
    <text evidence="8">The sequence shown here is derived from an EMBL/GenBank/DDBJ whole genome shotgun (WGS) entry which is preliminary data.</text>
</comment>
<feature type="transmembrane region" description="Helical" evidence="7">
    <location>
        <begin position="29"/>
        <end position="51"/>
    </location>
</feature>
<protein>
    <submittedName>
        <fullName evidence="8">Ribonuclease BN</fullName>
        <ecNumber evidence="8">3.1.-.-</ecNumber>
    </submittedName>
</protein>
<evidence type="ECO:0000256" key="6">
    <source>
        <dbReference type="SAM" id="MobiDB-lite"/>
    </source>
</evidence>
<keyword evidence="2" id="KW-1003">Cell membrane</keyword>
<feature type="transmembrane region" description="Helical" evidence="7">
    <location>
        <begin position="85"/>
        <end position="104"/>
    </location>
</feature>
<keyword evidence="8" id="KW-0378">Hydrolase</keyword>
<dbReference type="InterPro" id="IPR017039">
    <property type="entry name" value="Virul_fac_BrkB"/>
</dbReference>
<dbReference type="RefSeq" id="WP_225417748.1">
    <property type="nucleotide sequence ID" value="NZ_BEXA01000010.1"/>
</dbReference>
<dbReference type="PANTHER" id="PTHR30213">
    <property type="entry name" value="INNER MEMBRANE PROTEIN YHJD"/>
    <property type="match status" value="1"/>
</dbReference>
<evidence type="ECO:0000256" key="3">
    <source>
        <dbReference type="ARBA" id="ARBA00022692"/>
    </source>
</evidence>
<dbReference type="AlphaFoldDB" id="A0A401FQ88"/>
<comment type="subcellular location">
    <subcellularLocation>
        <location evidence="1">Cell membrane</location>
        <topology evidence="1">Multi-pass membrane protein</topology>
    </subcellularLocation>
</comment>
<feature type="transmembrane region" description="Helical" evidence="7">
    <location>
        <begin position="179"/>
        <end position="199"/>
    </location>
</feature>
<evidence type="ECO:0000256" key="1">
    <source>
        <dbReference type="ARBA" id="ARBA00004651"/>
    </source>
</evidence>
<feature type="transmembrane region" description="Helical" evidence="7">
    <location>
        <begin position="244"/>
        <end position="266"/>
    </location>
</feature>
<feature type="compositionally biased region" description="Basic residues" evidence="6">
    <location>
        <begin position="300"/>
        <end position="323"/>
    </location>
</feature>
<reference evidence="8 9" key="1">
    <citation type="submission" date="2017-11" db="EMBL/GenBank/DDBJ databases">
        <title>Draft Genome Sequence of Lactobacillus curieae NBRC 111893 isolated from Koso, a Japanese sugar-Vegetable Fermented Beverage.</title>
        <authorList>
            <person name="Chiou T.Y."/>
            <person name="Oshima K."/>
            <person name="Suda W."/>
            <person name="Hattori M."/>
            <person name="Takahashi T."/>
        </authorList>
    </citation>
    <scope>NUCLEOTIDE SEQUENCE [LARGE SCALE GENOMIC DNA]</scope>
    <source>
        <strain evidence="8 9">NBRC111893</strain>
    </source>
</reference>
<keyword evidence="4 7" id="KW-1133">Transmembrane helix</keyword>
<dbReference type="PIRSF" id="PIRSF035875">
    <property type="entry name" value="RNase_BN"/>
    <property type="match status" value="1"/>
</dbReference>
<dbReference type="Pfam" id="PF03631">
    <property type="entry name" value="Virul_fac_BrkB"/>
    <property type="match status" value="1"/>
</dbReference>
<keyword evidence="5 7" id="KW-0472">Membrane</keyword>
<evidence type="ECO:0000256" key="4">
    <source>
        <dbReference type="ARBA" id="ARBA00022989"/>
    </source>
</evidence>
<name>A0A401FQ88_9LACO</name>
<dbReference type="GO" id="GO:0016787">
    <property type="term" value="F:hydrolase activity"/>
    <property type="evidence" value="ECO:0007669"/>
    <property type="project" value="UniProtKB-KW"/>
</dbReference>
<sequence length="323" mass="36157">MESVKSKKIMDFIKLFWSHYKAGSISDSAVVLSFYAVLAIFPIFFIVGSLLNVLNIQPEEIQVYLEPIFPDRVYATLEPIIKSTLYGGSAGSLSIGLIVTIWSASRAIAAFQRTVNLTYGVAENQSGFSNRIMSFLWTLVLILIVAAVMLFMVFGQMIAKWIQPIANISNSLINFIGTIKLPVTFVATWFLLTLLFYLVPMAKVKLRYVWVGALLSTIGLLVLAQGFSIYLAFFGRNITAYKTIGTFIVLLFWLEFSALIMLVGGVMNATLQEFMAGPIQEQDDALANALKLAQNATERRYRRHSNGSTRRHAPKKTPRRKRS</sequence>
<feature type="transmembrane region" description="Helical" evidence="7">
    <location>
        <begin position="208"/>
        <end position="232"/>
    </location>
</feature>
<dbReference type="EMBL" id="BEXA01000010">
    <property type="protein sequence ID" value="GAY74401.1"/>
    <property type="molecule type" value="Genomic_DNA"/>
</dbReference>